<dbReference type="Pfam" id="PF17765">
    <property type="entry name" value="MLTR_LBD"/>
    <property type="match status" value="1"/>
</dbReference>
<dbReference type="SUPFAM" id="SSF47413">
    <property type="entry name" value="lambda repressor-like DNA-binding domains"/>
    <property type="match status" value="1"/>
</dbReference>
<dbReference type="SMART" id="SM00530">
    <property type="entry name" value="HTH_XRE"/>
    <property type="match status" value="1"/>
</dbReference>
<dbReference type="Gene3D" id="3.30.450.180">
    <property type="match status" value="1"/>
</dbReference>
<dbReference type="Proteomes" id="UP001620514">
    <property type="component" value="Unassembled WGS sequence"/>
</dbReference>
<sequence length="269" mass="29647">MNTLTATAVGAVGAMDTMGIGPMIRHWRERRRMSQLYLASEAEISSRHLSFIETGRAAPSRAMVLRLAEYLEVPLRERNELLTAAGFAPVFQERSLDHQSMQPARTAVEQILKGHEPYPALAIDRHWNLVSANGAVAALIADADPSLLEAPVNVLRLSLHPQGLASKIVNLGQWRAHLLERLERQIALTADPQLGALRDELQRYPGEFDRDDARESSIVIPFVLNTAAGQLSFISTTMIFGTPIDITLSELAIELFFPADEATAMAFGR</sequence>
<feature type="domain" description="HTH cro/C1-type" evidence="1">
    <location>
        <begin position="24"/>
        <end position="78"/>
    </location>
</feature>
<accession>A0ABW8N1Z9</accession>
<dbReference type="EMBL" id="JBIYDN010000041">
    <property type="protein sequence ID" value="MFK4447957.1"/>
    <property type="molecule type" value="Genomic_DNA"/>
</dbReference>
<dbReference type="InterPro" id="IPR041413">
    <property type="entry name" value="MLTR_LBD"/>
</dbReference>
<dbReference type="Gene3D" id="1.10.260.40">
    <property type="entry name" value="lambda repressor-like DNA-binding domains"/>
    <property type="match status" value="1"/>
</dbReference>
<dbReference type="InterPro" id="IPR001387">
    <property type="entry name" value="Cro/C1-type_HTH"/>
</dbReference>
<comment type="caution">
    <text evidence="2">The sequence shown here is derived from an EMBL/GenBank/DDBJ whole genome shotgun (WGS) entry which is preliminary data.</text>
</comment>
<evidence type="ECO:0000313" key="2">
    <source>
        <dbReference type="EMBL" id="MFK4447957.1"/>
    </source>
</evidence>
<dbReference type="CDD" id="cd00093">
    <property type="entry name" value="HTH_XRE"/>
    <property type="match status" value="1"/>
</dbReference>
<dbReference type="InterPro" id="IPR010982">
    <property type="entry name" value="Lambda_DNA-bd_dom_sf"/>
</dbReference>
<dbReference type="PROSITE" id="PS50943">
    <property type="entry name" value="HTH_CROC1"/>
    <property type="match status" value="1"/>
</dbReference>
<gene>
    <name evidence="2" type="ORF">ABH943_007996</name>
</gene>
<evidence type="ECO:0000313" key="3">
    <source>
        <dbReference type="Proteomes" id="UP001620514"/>
    </source>
</evidence>
<dbReference type="PANTHER" id="PTHR35010">
    <property type="entry name" value="BLL4672 PROTEIN-RELATED"/>
    <property type="match status" value="1"/>
</dbReference>
<name>A0ABW8N1Z9_9BURK</name>
<dbReference type="Pfam" id="PF13560">
    <property type="entry name" value="HTH_31"/>
    <property type="match status" value="1"/>
</dbReference>
<keyword evidence="3" id="KW-1185">Reference proteome</keyword>
<reference evidence="2 3" key="1">
    <citation type="submission" date="2024-11" db="EMBL/GenBank/DDBJ databases">
        <title>Using genomics to understand microbial adaptation to soil warming.</title>
        <authorList>
            <person name="Deangelis K.M. PhD."/>
        </authorList>
    </citation>
    <scope>NUCLEOTIDE SEQUENCE [LARGE SCALE GENOMIC DNA]</scope>
    <source>
        <strain evidence="2 3">GAS97</strain>
    </source>
</reference>
<evidence type="ECO:0000259" key="1">
    <source>
        <dbReference type="PROSITE" id="PS50943"/>
    </source>
</evidence>
<dbReference type="RefSeq" id="WP_404613911.1">
    <property type="nucleotide sequence ID" value="NZ_JBIYDN010000041.1"/>
</dbReference>
<proteinExistence type="predicted"/>
<dbReference type="PANTHER" id="PTHR35010:SF4">
    <property type="entry name" value="BLL5781 PROTEIN"/>
    <property type="match status" value="1"/>
</dbReference>
<organism evidence="2 3">
    <name type="scientific">Caballeronia udeis</name>
    <dbReference type="NCBI Taxonomy" id="1232866"/>
    <lineage>
        <taxon>Bacteria</taxon>
        <taxon>Pseudomonadati</taxon>
        <taxon>Pseudomonadota</taxon>
        <taxon>Betaproteobacteria</taxon>
        <taxon>Burkholderiales</taxon>
        <taxon>Burkholderiaceae</taxon>
        <taxon>Caballeronia</taxon>
    </lineage>
</organism>
<protein>
    <submittedName>
        <fullName evidence="2">Transcriptional regulator with XRE-family HTH domain</fullName>
    </submittedName>
</protein>